<dbReference type="InterPro" id="IPR036388">
    <property type="entry name" value="WH-like_DNA-bd_sf"/>
</dbReference>
<dbReference type="GO" id="GO:0006950">
    <property type="term" value="P:response to stress"/>
    <property type="evidence" value="ECO:0007669"/>
    <property type="project" value="TreeGrafter"/>
</dbReference>
<dbReference type="PROSITE" id="PS50995">
    <property type="entry name" value="HTH_MARR_2"/>
    <property type="match status" value="1"/>
</dbReference>
<proteinExistence type="predicted"/>
<reference evidence="2 3" key="1">
    <citation type="submission" date="2019-04" db="EMBL/GenBank/DDBJ databases">
        <authorList>
            <person name="Jiang L."/>
        </authorList>
    </citation>
    <scope>NUCLEOTIDE SEQUENCE [LARGE SCALE GENOMIC DNA]</scope>
    <source>
        <strain evidence="2 3">YIM 131861</strain>
    </source>
</reference>
<dbReference type="Proteomes" id="UP000307380">
    <property type="component" value="Unassembled WGS sequence"/>
</dbReference>
<protein>
    <submittedName>
        <fullName evidence="2">MarR family transcriptional regulator</fullName>
    </submittedName>
</protein>
<organism evidence="2 3">
    <name type="scientific">Orlajensenia flava</name>
    <dbReference type="NCBI Taxonomy" id="2565934"/>
    <lineage>
        <taxon>Bacteria</taxon>
        <taxon>Bacillati</taxon>
        <taxon>Actinomycetota</taxon>
        <taxon>Actinomycetes</taxon>
        <taxon>Micrococcales</taxon>
        <taxon>Microbacteriaceae</taxon>
        <taxon>Orlajensenia</taxon>
    </lineage>
</organism>
<dbReference type="OrthoDB" id="5511415at2"/>
<dbReference type="SMART" id="SM00347">
    <property type="entry name" value="HTH_MARR"/>
    <property type="match status" value="1"/>
</dbReference>
<gene>
    <name evidence="2" type="ORF">E6C70_12415</name>
</gene>
<feature type="domain" description="HTH marR-type" evidence="1">
    <location>
        <begin position="19"/>
        <end position="153"/>
    </location>
</feature>
<keyword evidence="3" id="KW-1185">Reference proteome</keyword>
<dbReference type="AlphaFoldDB" id="A0A4S4FPN7"/>
<dbReference type="SUPFAM" id="SSF46785">
    <property type="entry name" value="Winged helix' DNA-binding domain"/>
    <property type="match status" value="1"/>
</dbReference>
<evidence type="ECO:0000313" key="3">
    <source>
        <dbReference type="Proteomes" id="UP000307380"/>
    </source>
</evidence>
<dbReference type="InterPro" id="IPR000835">
    <property type="entry name" value="HTH_MarR-typ"/>
</dbReference>
<dbReference type="CDD" id="cd00090">
    <property type="entry name" value="HTH_ARSR"/>
    <property type="match status" value="1"/>
</dbReference>
<dbReference type="PANTHER" id="PTHR33164">
    <property type="entry name" value="TRANSCRIPTIONAL REGULATOR, MARR FAMILY"/>
    <property type="match status" value="1"/>
</dbReference>
<dbReference type="Pfam" id="PF12802">
    <property type="entry name" value="MarR_2"/>
    <property type="match status" value="1"/>
</dbReference>
<dbReference type="InterPro" id="IPR011991">
    <property type="entry name" value="ArsR-like_HTH"/>
</dbReference>
<name>A0A4S4FPN7_9MICO</name>
<sequence length="165" mass="18551">MPIALCEHGWMFRRDTRPIDELMFEIFRVNDRLLAVGDATVSSVGLTSARWLVLGAIALSHAPLSVAHIARNMGLSRQAVQRSTNDMAALGLVETRENPDRRRSKVVALTDAGRASYETALELWRTEWTGPMEEILTEEEILTTMRVLRRLRGLVRAGHSRSVDN</sequence>
<dbReference type="EMBL" id="SSSN01000009">
    <property type="protein sequence ID" value="THG32553.1"/>
    <property type="molecule type" value="Genomic_DNA"/>
</dbReference>
<accession>A0A4S4FPN7</accession>
<comment type="caution">
    <text evidence="2">The sequence shown here is derived from an EMBL/GenBank/DDBJ whole genome shotgun (WGS) entry which is preliminary data.</text>
</comment>
<evidence type="ECO:0000259" key="1">
    <source>
        <dbReference type="PROSITE" id="PS50995"/>
    </source>
</evidence>
<evidence type="ECO:0000313" key="2">
    <source>
        <dbReference type="EMBL" id="THG32553.1"/>
    </source>
</evidence>
<dbReference type="InterPro" id="IPR039422">
    <property type="entry name" value="MarR/SlyA-like"/>
</dbReference>
<dbReference type="InterPro" id="IPR036390">
    <property type="entry name" value="WH_DNA-bd_sf"/>
</dbReference>
<dbReference type="Gene3D" id="1.10.10.10">
    <property type="entry name" value="Winged helix-like DNA-binding domain superfamily/Winged helix DNA-binding domain"/>
    <property type="match status" value="1"/>
</dbReference>
<dbReference type="GO" id="GO:0003700">
    <property type="term" value="F:DNA-binding transcription factor activity"/>
    <property type="evidence" value="ECO:0007669"/>
    <property type="project" value="InterPro"/>
</dbReference>
<dbReference type="PANTHER" id="PTHR33164:SF43">
    <property type="entry name" value="HTH-TYPE TRANSCRIPTIONAL REPRESSOR YETL"/>
    <property type="match status" value="1"/>
</dbReference>